<name>A0A3S8UW50_TAICR</name>
<dbReference type="PANTHER" id="PTHR43349">
    <property type="entry name" value="PINORESINOL REDUCTASE-RELATED"/>
    <property type="match status" value="1"/>
</dbReference>
<dbReference type="EC" id="1.23.1.1" evidence="5"/>
<dbReference type="InterPro" id="IPR036291">
    <property type="entry name" value="NAD(P)-bd_dom_sf"/>
</dbReference>
<dbReference type="Gene3D" id="3.40.50.720">
    <property type="entry name" value="NAD(P)-binding Rossmann-like Domain"/>
    <property type="match status" value="1"/>
</dbReference>
<protein>
    <submittedName>
        <fullName evidence="5">Pinoresinol-lariciresinol reductase 2.2</fullName>
        <ecNumber evidence="5">1.23.1.1</ecNumber>
    </submittedName>
</protein>
<comment type="similarity">
    <text evidence="1">Belongs to the NmrA-type oxidoreductase family. Isoflavone reductase subfamily.</text>
</comment>
<accession>A0A3S8UW50</accession>
<organism evidence="5">
    <name type="scientific">Taiwania cryptomerioides</name>
    <name type="common">Coffin tree</name>
    <dbReference type="NCBI Taxonomy" id="50187"/>
    <lineage>
        <taxon>Eukaryota</taxon>
        <taxon>Viridiplantae</taxon>
        <taxon>Streptophyta</taxon>
        <taxon>Embryophyta</taxon>
        <taxon>Tracheophyta</taxon>
        <taxon>Spermatophyta</taxon>
        <taxon>Pinopsida</taxon>
        <taxon>Pinidae</taxon>
        <taxon>Conifers II</taxon>
        <taxon>Cupressales</taxon>
        <taxon>Cupressaceae</taxon>
        <taxon>Taiwania</taxon>
    </lineage>
</organism>
<keyword evidence="2" id="KW-0521">NADP</keyword>
<dbReference type="GO" id="GO:0009807">
    <property type="term" value="P:lignan biosynthetic process"/>
    <property type="evidence" value="ECO:0007669"/>
    <property type="project" value="UniProtKB-ARBA"/>
</dbReference>
<evidence type="ECO:0000313" key="5">
    <source>
        <dbReference type="EMBL" id="AZL88517.1"/>
    </source>
</evidence>
<dbReference type="InterPro" id="IPR045312">
    <property type="entry name" value="PCBER-like"/>
</dbReference>
<dbReference type="Gene3D" id="3.90.25.10">
    <property type="entry name" value="UDP-galactose 4-epimerase, domain 1"/>
    <property type="match status" value="1"/>
</dbReference>
<evidence type="ECO:0000256" key="3">
    <source>
        <dbReference type="ARBA" id="ARBA00023002"/>
    </source>
</evidence>
<evidence type="ECO:0000256" key="1">
    <source>
        <dbReference type="ARBA" id="ARBA00005725"/>
    </source>
</evidence>
<dbReference type="InterPro" id="IPR008030">
    <property type="entry name" value="NmrA-like"/>
</dbReference>
<reference evidence="5" key="1">
    <citation type="journal article" date="2018" name="Holzforschung">
        <title>The gene expression and enzymatic activity of pinoresinol-lariciresinol reductase during wood formation in Taiwania cryptomerioides Hayata.</title>
        <authorList>
            <person name="Chiang N.-T."/>
            <person name="Ma L.-T."/>
            <person name="Lee Y.-R."/>
            <person name="Tsao N.-W."/>
            <person name="Yang C.-K."/>
            <person name="Wang S.-Y."/>
            <person name="Chu F.-H."/>
        </authorList>
    </citation>
    <scope>NUCLEOTIDE SEQUENCE</scope>
</reference>
<dbReference type="Pfam" id="PF05368">
    <property type="entry name" value="NmrA"/>
    <property type="match status" value="1"/>
</dbReference>
<dbReference type="PANTHER" id="PTHR43349:SF4">
    <property type="entry name" value="PINORESINOL REDUCTASE 1-RELATED"/>
    <property type="match status" value="1"/>
</dbReference>
<proteinExistence type="evidence at transcript level"/>
<dbReference type="InterPro" id="IPR050608">
    <property type="entry name" value="NmrA-type/Isoflavone_red_sf"/>
</dbReference>
<evidence type="ECO:0000256" key="2">
    <source>
        <dbReference type="ARBA" id="ARBA00022857"/>
    </source>
</evidence>
<evidence type="ECO:0000259" key="4">
    <source>
        <dbReference type="Pfam" id="PF05368"/>
    </source>
</evidence>
<keyword evidence="3 5" id="KW-0560">Oxidoreductase</keyword>
<feature type="domain" description="NmrA-like" evidence="4">
    <location>
        <begin position="3"/>
        <end position="309"/>
    </location>
</feature>
<dbReference type="EMBL" id="MG264425">
    <property type="protein sequence ID" value="AZL88517.1"/>
    <property type="molecule type" value="mRNA"/>
</dbReference>
<dbReference type="CDD" id="cd05259">
    <property type="entry name" value="PCBER_SDR_a"/>
    <property type="match status" value="1"/>
</dbReference>
<dbReference type="AlphaFoldDB" id="A0A3S8UW50"/>
<sequence>MDKKSRVLIVGGTGYIGKRIVKASIELGHRTYILFRPEVVYNIEKVQMLLSFKQLGAKLVEASLDDHQSLVNALKEVDVVISALSGGVLRHHVLEQLKLVDAIKEAGNIKRFLPSEFGMDPDLMGHALQPGNITFIDKRKVRRAIEEASIPHTYVSSNMFAGYFAGSLAQHNGCMMPPRDKVLIYGDGNVKGVWVDEDDVGIYTIKSIDDPRTLNKTMYIRPPMNILSQKEVIEIWERLSGQNLDKIYISLEDYLTDMEDKSYEEKIVRCHLYQIFFRGDLYNFEVGPNATEATNLYPEVKYTTMDSYLDRYV</sequence>
<dbReference type="GO" id="GO:0010283">
    <property type="term" value="F:pinoresinol reductase activity"/>
    <property type="evidence" value="ECO:0007669"/>
    <property type="project" value="UniProtKB-EC"/>
</dbReference>
<dbReference type="SUPFAM" id="SSF51735">
    <property type="entry name" value="NAD(P)-binding Rossmann-fold domains"/>
    <property type="match status" value="1"/>
</dbReference>